<dbReference type="SMART" id="SM00262">
    <property type="entry name" value="GEL"/>
    <property type="match status" value="3"/>
</dbReference>
<evidence type="ECO:0000256" key="8">
    <source>
        <dbReference type="ARBA" id="ARBA00023212"/>
    </source>
</evidence>
<dbReference type="Gene3D" id="3.40.20.10">
    <property type="entry name" value="Severin"/>
    <property type="match status" value="3"/>
</dbReference>
<dbReference type="CDD" id="cd11290">
    <property type="entry name" value="gelsolin_S1_like"/>
    <property type="match status" value="1"/>
</dbReference>
<dbReference type="PANTHER" id="PTHR11977:SF130">
    <property type="entry name" value="SEVERIN"/>
    <property type="match status" value="1"/>
</dbReference>
<dbReference type="GO" id="GO:0005856">
    <property type="term" value="C:cytoskeleton"/>
    <property type="evidence" value="ECO:0007669"/>
    <property type="project" value="UniProtKB-SubCell"/>
</dbReference>
<comment type="subunit">
    <text evidence="10">Interacts with actin monomers and filaments.</text>
</comment>
<dbReference type="Pfam" id="PF00626">
    <property type="entry name" value="Gelsolin"/>
    <property type="match status" value="3"/>
</dbReference>
<gene>
    <name evidence="14" type="ORF">ACJMK2_016221</name>
</gene>
<feature type="domain" description="Gelsolin-like" evidence="13">
    <location>
        <begin position="175"/>
        <end position="239"/>
    </location>
</feature>
<proteinExistence type="inferred from homology"/>
<keyword evidence="15" id="KW-1185">Reference proteome</keyword>
<evidence type="ECO:0000256" key="4">
    <source>
        <dbReference type="ARBA" id="ARBA00022490"/>
    </source>
</evidence>
<evidence type="ECO:0000256" key="11">
    <source>
        <dbReference type="ARBA" id="ARBA00083856"/>
    </source>
</evidence>
<evidence type="ECO:0000313" key="14">
    <source>
        <dbReference type="EMBL" id="KAL3852602.1"/>
    </source>
</evidence>
<organism evidence="14 15">
    <name type="scientific">Sinanodonta woodiana</name>
    <name type="common">Chinese pond mussel</name>
    <name type="synonym">Anodonta woodiana</name>
    <dbReference type="NCBI Taxonomy" id="1069815"/>
    <lineage>
        <taxon>Eukaryota</taxon>
        <taxon>Metazoa</taxon>
        <taxon>Spiralia</taxon>
        <taxon>Lophotrochozoa</taxon>
        <taxon>Mollusca</taxon>
        <taxon>Bivalvia</taxon>
        <taxon>Autobranchia</taxon>
        <taxon>Heteroconchia</taxon>
        <taxon>Palaeoheterodonta</taxon>
        <taxon>Unionida</taxon>
        <taxon>Unionoidea</taxon>
        <taxon>Unionidae</taxon>
        <taxon>Unioninae</taxon>
        <taxon>Sinanodonta</taxon>
    </lineage>
</organism>
<feature type="compositionally biased region" description="Acidic residues" evidence="12">
    <location>
        <begin position="254"/>
        <end position="266"/>
    </location>
</feature>
<dbReference type="PRINTS" id="PR00597">
    <property type="entry name" value="GELSOLIN"/>
</dbReference>
<accession>A0ABD3USX8</accession>
<evidence type="ECO:0000256" key="10">
    <source>
        <dbReference type="ARBA" id="ARBA00063765"/>
    </source>
</evidence>
<evidence type="ECO:0000256" key="3">
    <source>
        <dbReference type="ARBA" id="ARBA00022467"/>
    </source>
</evidence>
<evidence type="ECO:0000313" key="15">
    <source>
        <dbReference type="Proteomes" id="UP001634394"/>
    </source>
</evidence>
<evidence type="ECO:0000256" key="9">
    <source>
        <dbReference type="ARBA" id="ARBA00056258"/>
    </source>
</evidence>
<name>A0ABD3USX8_SINWO</name>
<feature type="domain" description="Gelsolin-like" evidence="13">
    <location>
        <begin position="292"/>
        <end position="353"/>
    </location>
</feature>
<keyword evidence="8" id="KW-0206">Cytoskeleton</keyword>
<dbReference type="SUPFAM" id="SSF55753">
    <property type="entry name" value="Actin depolymerizing proteins"/>
    <property type="match status" value="3"/>
</dbReference>
<dbReference type="InterPro" id="IPR029006">
    <property type="entry name" value="ADF-H/Gelsolin-like_dom_sf"/>
</dbReference>
<evidence type="ECO:0000256" key="2">
    <source>
        <dbReference type="ARBA" id="ARBA00008418"/>
    </source>
</evidence>
<evidence type="ECO:0000259" key="13">
    <source>
        <dbReference type="Pfam" id="PF00626"/>
    </source>
</evidence>
<dbReference type="Proteomes" id="UP001634394">
    <property type="component" value="Unassembled WGS sequence"/>
</dbReference>
<feature type="domain" description="Gelsolin-like" evidence="13">
    <location>
        <begin position="64"/>
        <end position="136"/>
    </location>
</feature>
<comment type="caution">
    <text evidence="14">The sequence shown here is derived from an EMBL/GenBank/DDBJ whole genome shotgun (WGS) entry which is preliminary data.</text>
</comment>
<dbReference type="PANTHER" id="PTHR11977">
    <property type="entry name" value="VILLIN"/>
    <property type="match status" value="1"/>
</dbReference>
<sequence length="365" mass="42474">MSGLRKMKKYDWKDSNMALVGSKTDRAVKKQSAETEPAWKGSGQREGLQIWRIVKFEVIHWPKESYGQFYNGDSYIVLNTYKEEDEMHYDIHFWIGKYSTQDEYGTAAYKTVELDTFLNDKPVQHREVEGYESELFKSYFDKMTIMEGGAETGFNHVVPEEYKPRLLHFFGQKRTVEIKQVRLCKSRLNSDDIFILDLGTKIYQFNGRNGNKDEKFKAGQYVQQLEAERGGKAKSEVLDEDDMPEDHEFYTSLNDEDDDDDEEEQVPTDYTKELYRLSDFTGNLVLTKEKKGKITLNDFDTNDTFLLDLKTELIVWIGQRTSSDEKSKALQYAHEYLRKSDHSLIPVTCVKEGIKSRSLDMALSA</sequence>
<dbReference type="AlphaFoldDB" id="A0ABD3USX8"/>
<evidence type="ECO:0000256" key="12">
    <source>
        <dbReference type="SAM" id="MobiDB-lite"/>
    </source>
</evidence>
<comment type="function">
    <text evidence="9">Calcium-regulated protein that binds to the plus (or barbed) ends of actin monomers or filaments, preventing monomer exchange (end-blocking or capping). Can promote the assembly of monomers into filaments (nucleation) as well as sever existing filaments.</text>
</comment>
<evidence type="ECO:0000256" key="5">
    <source>
        <dbReference type="ARBA" id="ARBA00022737"/>
    </source>
</evidence>
<dbReference type="GO" id="GO:0003779">
    <property type="term" value="F:actin binding"/>
    <property type="evidence" value="ECO:0007669"/>
    <property type="project" value="UniProtKB-KW"/>
</dbReference>
<comment type="subcellular location">
    <subcellularLocation>
        <location evidence="1">Cytoplasm</location>
        <location evidence="1">Cytoskeleton</location>
    </subcellularLocation>
</comment>
<dbReference type="GO" id="GO:0051693">
    <property type="term" value="P:actin filament capping"/>
    <property type="evidence" value="ECO:0007669"/>
    <property type="project" value="UniProtKB-KW"/>
</dbReference>
<keyword evidence="5" id="KW-0677">Repeat</keyword>
<dbReference type="FunFam" id="3.40.20.10:FF:000043">
    <property type="entry name" value="macrophage-capping protein-like isoform X2"/>
    <property type="match status" value="1"/>
</dbReference>
<comment type="similarity">
    <text evidence="2">Belongs to the villin/gelsolin family.</text>
</comment>
<evidence type="ECO:0000256" key="6">
    <source>
        <dbReference type="ARBA" id="ARBA00022837"/>
    </source>
</evidence>
<dbReference type="EMBL" id="JBJQND010000015">
    <property type="protein sequence ID" value="KAL3852602.1"/>
    <property type="molecule type" value="Genomic_DNA"/>
</dbReference>
<evidence type="ECO:0000256" key="1">
    <source>
        <dbReference type="ARBA" id="ARBA00004245"/>
    </source>
</evidence>
<protein>
    <recommendedName>
        <fullName evidence="11">Actin-modulator</fullName>
    </recommendedName>
</protein>
<keyword evidence="7" id="KW-0009">Actin-binding</keyword>
<keyword evidence="3" id="KW-0117">Actin capping</keyword>
<dbReference type="InterPro" id="IPR007122">
    <property type="entry name" value="Villin/Gelsolin"/>
</dbReference>
<feature type="region of interest" description="Disordered" evidence="12">
    <location>
        <begin position="247"/>
        <end position="266"/>
    </location>
</feature>
<keyword evidence="6" id="KW-0106">Calcium</keyword>
<keyword evidence="4" id="KW-0963">Cytoplasm</keyword>
<evidence type="ECO:0000256" key="7">
    <source>
        <dbReference type="ARBA" id="ARBA00023203"/>
    </source>
</evidence>
<dbReference type="InterPro" id="IPR007123">
    <property type="entry name" value="Gelsolin-like_dom"/>
</dbReference>
<dbReference type="CDD" id="cd11289">
    <property type="entry name" value="gelsolin_S2_like"/>
    <property type="match status" value="1"/>
</dbReference>
<reference evidence="14 15" key="1">
    <citation type="submission" date="2024-11" db="EMBL/GenBank/DDBJ databases">
        <title>Chromosome-level genome assembly of the freshwater bivalve Anodonta woodiana.</title>
        <authorList>
            <person name="Chen X."/>
        </authorList>
    </citation>
    <scope>NUCLEOTIDE SEQUENCE [LARGE SCALE GENOMIC DNA]</scope>
    <source>
        <strain evidence="14">MN2024</strain>
        <tissue evidence="14">Gills</tissue>
    </source>
</reference>